<proteinExistence type="predicted"/>
<keyword evidence="3" id="KW-1185">Reference proteome</keyword>
<reference evidence="2 3" key="1">
    <citation type="submission" date="2017-10" db="EMBL/GenBank/DDBJ databases">
        <title>Sequencing the genomes of 1000 actinobacteria strains.</title>
        <authorList>
            <person name="Klenk H.-P."/>
        </authorList>
    </citation>
    <scope>NUCLEOTIDE SEQUENCE [LARGE SCALE GENOMIC DNA]</scope>
    <source>
        <strain evidence="2 3">DSM 21838</strain>
    </source>
</reference>
<comment type="caution">
    <text evidence="2">The sequence shown here is derived from an EMBL/GenBank/DDBJ whole genome shotgun (WGS) entry which is preliminary data.</text>
</comment>
<name>A0A2A9ENY6_9MICO</name>
<keyword evidence="1" id="KW-0472">Membrane</keyword>
<organism evidence="2 3">
    <name type="scientific">Georgenia soli</name>
    <dbReference type="NCBI Taxonomy" id="638953"/>
    <lineage>
        <taxon>Bacteria</taxon>
        <taxon>Bacillati</taxon>
        <taxon>Actinomycetota</taxon>
        <taxon>Actinomycetes</taxon>
        <taxon>Micrococcales</taxon>
        <taxon>Bogoriellaceae</taxon>
        <taxon>Georgenia</taxon>
    </lineage>
</organism>
<accession>A0A2A9ENY6</accession>
<feature type="transmembrane region" description="Helical" evidence="1">
    <location>
        <begin position="12"/>
        <end position="36"/>
    </location>
</feature>
<dbReference type="Proteomes" id="UP000222106">
    <property type="component" value="Unassembled WGS sequence"/>
</dbReference>
<gene>
    <name evidence="2" type="ORF">ATJ97_2449</name>
</gene>
<evidence type="ECO:0000313" key="3">
    <source>
        <dbReference type="Proteomes" id="UP000222106"/>
    </source>
</evidence>
<protein>
    <submittedName>
        <fullName evidence="2">Uncharacterized protein</fullName>
    </submittedName>
</protein>
<evidence type="ECO:0000256" key="1">
    <source>
        <dbReference type="SAM" id="Phobius"/>
    </source>
</evidence>
<feature type="transmembrane region" description="Helical" evidence="1">
    <location>
        <begin position="42"/>
        <end position="60"/>
    </location>
</feature>
<sequence>MSGWGWDDKRNRFTPAASGALAGWIIGGFLALFLGGELLDASWLWLPGCWLGALIGWFVGKSRSAKEK</sequence>
<evidence type="ECO:0000313" key="2">
    <source>
        <dbReference type="EMBL" id="PFG39929.1"/>
    </source>
</evidence>
<keyword evidence="1" id="KW-1133">Transmembrane helix</keyword>
<keyword evidence="1" id="KW-0812">Transmembrane</keyword>
<dbReference type="EMBL" id="PDJI01000004">
    <property type="protein sequence ID" value="PFG39929.1"/>
    <property type="molecule type" value="Genomic_DNA"/>
</dbReference>
<dbReference type="AlphaFoldDB" id="A0A2A9ENY6"/>